<evidence type="ECO:0000256" key="1">
    <source>
        <dbReference type="SAM" id="MobiDB-lite"/>
    </source>
</evidence>
<feature type="transmembrane region" description="Helical" evidence="2">
    <location>
        <begin position="12"/>
        <end position="37"/>
    </location>
</feature>
<evidence type="ECO:0000313" key="3">
    <source>
        <dbReference type="EMBL" id="KAF8910077.1"/>
    </source>
</evidence>
<evidence type="ECO:0000313" key="4">
    <source>
        <dbReference type="Proteomes" id="UP000724874"/>
    </source>
</evidence>
<organism evidence="3 4">
    <name type="scientific">Gymnopilus junonius</name>
    <name type="common">Spectacular rustgill mushroom</name>
    <name type="synonym">Gymnopilus spectabilis subsp. junonius</name>
    <dbReference type="NCBI Taxonomy" id="109634"/>
    <lineage>
        <taxon>Eukaryota</taxon>
        <taxon>Fungi</taxon>
        <taxon>Dikarya</taxon>
        <taxon>Basidiomycota</taxon>
        <taxon>Agaricomycotina</taxon>
        <taxon>Agaricomycetes</taxon>
        <taxon>Agaricomycetidae</taxon>
        <taxon>Agaricales</taxon>
        <taxon>Agaricineae</taxon>
        <taxon>Hymenogastraceae</taxon>
        <taxon>Gymnopilus</taxon>
    </lineage>
</organism>
<protein>
    <submittedName>
        <fullName evidence="3">Uncharacterized protein</fullName>
    </submittedName>
</protein>
<dbReference type="EMBL" id="JADNYJ010000007">
    <property type="protein sequence ID" value="KAF8910077.1"/>
    <property type="molecule type" value="Genomic_DNA"/>
</dbReference>
<feature type="compositionally biased region" description="Basic and acidic residues" evidence="1">
    <location>
        <begin position="91"/>
        <end position="108"/>
    </location>
</feature>
<reference evidence="3" key="1">
    <citation type="submission" date="2020-11" db="EMBL/GenBank/DDBJ databases">
        <authorList>
            <consortium name="DOE Joint Genome Institute"/>
            <person name="Ahrendt S."/>
            <person name="Riley R."/>
            <person name="Andreopoulos W."/>
            <person name="LaButti K."/>
            <person name="Pangilinan J."/>
            <person name="Ruiz-duenas F.J."/>
            <person name="Barrasa J.M."/>
            <person name="Sanchez-Garcia M."/>
            <person name="Camarero S."/>
            <person name="Miyauchi S."/>
            <person name="Serrano A."/>
            <person name="Linde D."/>
            <person name="Babiker R."/>
            <person name="Drula E."/>
            <person name="Ayuso-Fernandez I."/>
            <person name="Pacheco R."/>
            <person name="Padilla G."/>
            <person name="Ferreira P."/>
            <person name="Barriuso J."/>
            <person name="Kellner H."/>
            <person name="Castanera R."/>
            <person name="Alfaro M."/>
            <person name="Ramirez L."/>
            <person name="Pisabarro A.G."/>
            <person name="Kuo A."/>
            <person name="Tritt A."/>
            <person name="Lipzen A."/>
            <person name="He G."/>
            <person name="Yan M."/>
            <person name="Ng V."/>
            <person name="Cullen D."/>
            <person name="Martin F."/>
            <person name="Rosso M.-N."/>
            <person name="Henrissat B."/>
            <person name="Hibbett D."/>
            <person name="Martinez A.T."/>
            <person name="Grigoriev I.V."/>
        </authorList>
    </citation>
    <scope>NUCLEOTIDE SEQUENCE</scope>
    <source>
        <strain evidence="3">AH 44721</strain>
    </source>
</reference>
<gene>
    <name evidence="3" type="ORF">CPB84DRAFT_1842736</name>
</gene>
<keyword evidence="2" id="KW-0812">Transmembrane</keyword>
<dbReference type="OrthoDB" id="3005638at2759"/>
<sequence>MPEVDTRSQGVFVNAAGLLYASIGFSLSVLAALINLLHRPKAQDAPIVSTYTRAVPSLSPRGRRILRSVSDESSKTPLRISKQAPKPLPSARRDEASRPKEPSSEKKVISSRHVHRRSKSMASIPIITIDYFGSTDTLNALRSAGLPKTVPQILEATAELSGPLPRPTINDVASSSTSSTFNQTTAHCGDDQPAPGFRLFGIKPWGKERSKGLERRQSSPQLCRSSSLPRSSCHKQTSSDGMLRSPTKNEKKTKARKPLRKMPSAPAQGKEKIGMKFDVSFRHGEKKRSKTLRTQPYDAPYFALPPVPPVPPLPAAYIKASMNQVPTTLQLRNFTSNLISNRWSGSH</sequence>
<name>A0A9P5P0D4_GYMJU</name>
<feature type="region of interest" description="Disordered" evidence="1">
    <location>
        <begin position="172"/>
        <end position="270"/>
    </location>
</feature>
<comment type="caution">
    <text evidence="3">The sequence shown here is derived from an EMBL/GenBank/DDBJ whole genome shotgun (WGS) entry which is preliminary data.</text>
</comment>
<keyword evidence="2" id="KW-1133">Transmembrane helix</keyword>
<proteinExistence type="predicted"/>
<feature type="compositionally biased region" description="Low complexity" evidence="1">
    <location>
        <begin position="218"/>
        <end position="231"/>
    </location>
</feature>
<keyword evidence="2" id="KW-0472">Membrane</keyword>
<keyword evidence="4" id="KW-1185">Reference proteome</keyword>
<feature type="compositionally biased region" description="Basic and acidic residues" evidence="1">
    <location>
        <begin position="205"/>
        <end position="217"/>
    </location>
</feature>
<dbReference type="Proteomes" id="UP000724874">
    <property type="component" value="Unassembled WGS sequence"/>
</dbReference>
<evidence type="ECO:0000256" key="2">
    <source>
        <dbReference type="SAM" id="Phobius"/>
    </source>
</evidence>
<dbReference type="AlphaFoldDB" id="A0A9P5P0D4"/>
<accession>A0A9P5P0D4</accession>
<feature type="region of interest" description="Disordered" evidence="1">
    <location>
        <begin position="62"/>
        <end position="116"/>
    </location>
</feature>